<feature type="transmembrane region" description="Helical" evidence="2">
    <location>
        <begin position="316"/>
        <end position="334"/>
    </location>
</feature>
<gene>
    <name evidence="3" type="ORF">ACFYWW_15625</name>
</gene>
<feature type="transmembrane region" description="Helical" evidence="2">
    <location>
        <begin position="112"/>
        <end position="130"/>
    </location>
</feature>
<name>A0ABW6RF55_9ACTN</name>
<accession>A0ABW6RF55</accession>
<dbReference type="InterPro" id="IPR026898">
    <property type="entry name" value="PrsW"/>
</dbReference>
<feature type="compositionally biased region" description="Low complexity" evidence="1">
    <location>
        <begin position="482"/>
        <end position="491"/>
    </location>
</feature>
<keyword evidence="2" id="KW-0812">Transmembrane</keyword>
<dbReference type="GO" id="GO:0008233">
    <property type="term" value="F:peptidase activity"/>
    <property type="evidence" value="ECO:0007669"/>
    <property type="project" value="UniProtKB-KW"/>
</dbReference>
<evidence type="ECO:0000313" key="3">
    <source>
        <dbReference type="EMBL" id="MFF3340147.1"/>
    </source>
</evidence>
<organism evidence="3 4">
    <name type="scientific">Streptomyces flavidovirens</name>
    <dbReference type="NCBI Taxonomy" id="67298"/>
    <lineage>
        <taxon>Bacteria</taxon>
        <taxon>Bacillati</taxon>
        <taxon>Actinomycetota</taxon>
        <taxon>Actinomycetes</taxon>
        <taxon>Kitasatosporales</taxon>
        <taxon>Streptomycetaceae</taxon>
        <taxon>Streptomyces</taxon>
    </lineage>
</organism>
<keyword evidence="3" id="KW-0645">Protease</keyword>
<evidence type="ECO:0000256" key="2">
    <source>
        <dbReference type="SAM" id="Phobius"/>
    </source>
</evidence>
<feature type="transmembrane region" description="Helical" evidence="2">
    <location>
        <begin position="354"/>
        <end position="378"/>
    </location>
</feature>
<evidence type="ECO:0000313" key="4">
    <source>
        <dbReference type="Proteomes" id="UP001601976"/>
    </source>
</evidence>
<keyword evidence="3" id="KW-0378">Hydrolase</keyword>
<feature type="transmembrane region" description="Helical" evidence="2">
    <location>
        <begin position="136"/>
        <end position="155"/>
    </location>
</feature>
<dbReference type="GO" id="GO:0006508">
    <property type="term" value="P:proteolysis"/>
    <property type="evidence" value="ECO:0007669"/>
    <property type="project" value="UniProtKB-KW"/>
</dbReference>
<reference evidence="3 4" key="1">
    <citation type="submission" date="2024-10" db="EMBL/GenBank/DDBJ databases">
        <title>The Natural Products Discovery Center: Release of the First 8490 Sequenced Strains for Exploring Actinobacteria Biosynthetic Diversity.</title>
        <authorList>
            <person name="Kalkreuter E."/>
            <person name="Kautsar S.A."/>
            <person name="Yang D."/>
            <person name="Bader C.D."/>
            <person name="Teijaro C.N."/>
            <person name="Fluegel L."/>
            <person name="Davis C.M."/>
            <person name="Simpson J.R."/>
            <person name="Lauterbach L."/>
            <person name="Steele A.D."/>
            <person name="Gui C."/>
            <person name="Meng S."/>
            <person name="Li G."/>
            <person name="Viehrig K."/>
            <person name="Ye F."/>
            <person name="Su P."/>
            <person name="Kiefer A.F."/>
            <person name="Nichols A."/>
            <person name="Cepeda A.J."/>
            <person name="Yan W."/>
            <person name="Fan B."/>
            <person name="Jiang Y."/>
            <person name="Adhikari A."/>
            <person name="Zheng C.-J."/>
            <person name="Schuster L."/>
            <person name="Cowan T.M."/>
            <person name="Smanski M.J."/>
            <person name="Chevrette M.G."/>
            <person name="De Carvalho L.P.S."/>
            <person name="Shen B."/>
        </authorList>
    </citation>
    <scope>NUCLEOTIDE SEQUENCE [LARGE SCALE GENOMIC DNA]</scope>
    <source>
        <strain evidence="3 4">NPDC003029</strain>
    </source>
</reference>
<dbReference type="Proteomes" id="UP001601976">
    <property type="component" value="Unassembled WGS sequence"/>
</dbReference>
<dbReference type="EC" id="3.4.-.-" evidence="3"/>
<feature type="region of interest" description="Disordered" evidence="1">
    <location>
        <begin position="472"/>
        <end position="501"/>
    </location>
</feature>
<feature type="transmembrane region" description="Helical" evidence="2">
    <location>
        <begin position="245"/>
        <end position="261"/>
    </location>
</feature>
<proteinExistence type="predicted"/>
<feature type="transmembrane region" description="Helical" evidence="2">
    <location>
        <begin position="281"/>
        <end position="304"/>
    </location>
</feature>
<feature type="transmembrane region" description="Helical" evidence="2">
    <location>
        <begin position="211"/>
        <end position="238"/>
    </location>
</feature>
<keyword evidence="2" id="KW-1133">Transmembrane helix</keyword>
<sequence>MRRPRGVAAAIVLALTLSVSYGIAQILYWQQPEITSPLPWMRVWLLPETEPFKVTRVLLMVGWSVATLLALVLVLSRRAALPSALLTDPPPGPPTAVPAGGNERSRARTVRVCQFGILGALVLPYSWMALDALVEYPLTLLVCLPTTTAALLILHRVQFYRRMPVRLLLIGFGWGVLVGDGFGSVMVTWFQRYAAGYLLDWQHPRDMIRRLYTLLALNTGLFSELGKAVGVAVLLLLFRRHIDNVVSGVVIGAAVGLGANLPETVRYMALIDPGQESTQFWMRQVVGLPAAHVAFTAVVGAGFGAARQLSGRRDRLLVAASGLVAAVGGRFAAASMDPQLGKWKEELFSDNQTLILLLGVPLTMVLTSGLYVVVYMVILRRGLAIQAAELAPALRAEAETGSGTITAPEVELLLSPLRRFLLELRVWRRDGTAGLRLLTRLHQAQLALVCARPSTPELHQLRQRIRGLKGLPKITEAPNTPSAPSAAQAGPAVPPTQEVLS</sequence>
<keyword evidence="4" id="KW-1185">Reference proteome</keyword>
<dbReference type="Pfam" id="PF13367">
    <property type="entry name" value="PrsW-protease"/>
    <property type="match status" value="1"/>
</dbReference>
<dbReference type="EMBL" id="JBIAPK010000004">
    <property type="protein sequence ID" value="MFF3340147.1"/>
    <property type="molecule type" value="Genomic_DNA"/>
</dbReference>
<keyword evidence="2" id="KW-0472">Membrane</keyword>
<protein>
    <submittedName>
        <fullName evidence="3">PrsW family glutamic-type intramembrane protease</fullName>
        <ecNumber evidence="3">3.4.-.-</ecNumber>
    </submittedName>
</protein>
<evidence type="ECO:0000256" key="1">
    <source>
        <dbReference type="SAM" id="MobiDB-lite"/>
    </source>
</evidence>
<comment type="caution">
    <text evidence="3">The sequence shown here is derived from an EMBL/GenBank/DDBJ whole genome shotgun (WGS) entry which is preliminary data.</text>
</comment>
<feature type="transmembrane region" description="Helical" evidence="2">
    <location>
        <begin position="167"/>
        <end position="191"/>
    </location>
</feature>
<dbReference type="RefSeq" id="WP_387895936.1">
    <property type="nucleotide sequence ID" value="NZ_JBIAPK010000004.1"/>
</dbReference>
<feature type="transmembrane region" description="Helical" evidence="2">
    <location>
        <begin position="54"/>
        <end position="75"/>
    </location>
</feature>